<dbReference type="eggNOG" id="COG1302">
    <property type="taxonomic scope" value="Bacteria"/>
</dbReference>
<comment type="caution">
    <text evidence="2">The sequence shown here is derived from an EMBL/GenBank/DDBJ whole genome shotgun (WGS) entry which is preliminary data.</text>
</comment>
<evidence type="ECO:0000313" key="2">
    <source>
        <dbReference type="EMBL" id="EEG77198.1"/>
    </source>
</evidence>
<dbReference type="RefSeq" id="WP_008516987.1">
    <property type="nucleotide sequence ID" value="NZ_ACJM01000009.1"/>
</dbReference>
<proteinExistence type="inferred from homology"/>
<dbReference type="PANTHER" id="PTHR34297:SF2">
    <property type="entry name" value="ASP23_GLS24 FAMILY ENVELOPE STRESS RESPONSE PROTEIN"/>
    <property type="match status" value="1"/>
</dbReference>
<organism evidence="2 3">
    <name type="scientific">Dethiobacter alkaliphilus AHT 1</name>
    <dbReference type="NCBI Taxonomy" id="555088"/>
    <lineage>
        <taxon>Bacteria</taxon>
        <taxon>Bacillati</taxon>
        <taxon>Bacillota</taxon>
        <taxon>Dethiobacteria</taxon>
        <taxon>Dethiobacterales</taxon>
        <taxon>Dethiobacteraceae</taxon>
        <taxon>Dethiobacter</taxon>
    </lineage>
</organism>
<name>C0GHJ2_DETAL</name>
<dbReference type="Proteomes" id="UP000006443">
    <property type="component" value="Unassembled WGS sequence"/>
</dbReference>
<dbReference type="AlphaFoldDB" id="C0GHJ2"/>
<dbReference type="PANTHER" id="PTHR34297">
    <property type="entry name" value="HYPOTHETICAL CYTOSOLIC PROTEIN-RELATED"/>
    <property type="match status" value="1"/>
</dbReference>
<dbReference type="Pfam" id="PF03780">
    <property type="entry name" value="Asp23"/>
    <property type="match status" value="1"/>
</dbReference>
<evidence type="ECO:0000256" key="1">
    <source>
        <dbReference type="ARBA" id="ARBA00005721"/>
    </source>
</evidence>
<keyword evidence="3" id="KW-1185">Reference proteome</keyword>
<gene>
    <name evidence="2" type="ORF">DealDRAFT_1951</name>
</gene>
<dbReference type="STRING" id="555088.DealDRAFT_1951"/>
<evidence type="ECO:0000313" key="3">
    <source>
        <dbReference type="Proteomes" id="UP000006443"/>
    </source>
</evidence>
<protein>
    <recommendedName>
        <fullName evidence="4">Asp23 family protein</fullName>
    </recommendedName>
</protein>
<dbReference type="OrthoDB" id="9793465at2"/>
<evidence type="ECO:0008006" key="4">
    <source>
        <dbReference type="Google" id="ProtNLM"/>
    </source>
</evidence>
<comment type="similarity">
    <text evidence="1">Belongs to the asp23 family.</text>
</comment>
<accession>C0GHJ2</accession>
<sequence>MNNEMDTDLGKVVISEELIATLAGVAAVECFGLVGMSSRKLKDGIAELLGRDNLSRGVEVNLEDDQLSVTLNIIVSYGTKIPEVATNVMEKVKYTLEKLTGLTVTQVNVHVQGVRVADK</sequence>
<dbReference type="InterPro" id="IPR005531">
    <property type="entry name" value="Asp23"/>
</dbReference>
<dbReference type="EMBL" id="ACJM01000009">
    <property type="protein sequence ID" value="EEG77198.1"/>
    <property type="molecule type" value="Genomic_DNA"/>
</dbReference>
<reference evidence="2 3" key="1">
    <citation type="submission" date="2009-02" db="EMBL/GenBank/DDBJ databases">
        <title>Sequencing of the draft genome and assembly of Dethiobacter alkaliphilus AHT 1.</title>
        <authorList>
            <consortium name="US DOE Joint Genome Institute (JGI-PGF)"/>
            <person name="Lucas S."/>
            <person name="Copeland A."/>
            <person name="Lapidus A."/>
            <person name="Glavina del Rio T."/>
            <person name="Dalin E."/>
            <person name="Tice H."/>
            <person name="Bruce D."/>
            <person name="Goodwin L."/>
            <person name="Pitluck S."/>
            <person name="Larimer F."/>
            <person name="Land M.L."/>
            <person name="Hauser L."/>
            <person name="Muyzer G."/>
        </authorList>
    </citation>
    <scope>NUCLEOTIDE SEQUENCE [LARGE SCALE GENOMIC DNA]</scope>
    <source>
        <strain evidence="2 3">AHT 1</strain>
    </source>
</reference>